<keyword evidence="3" id="KW-0808">Transferase</keyword>
<feature type="domain" description="GST N-terminal" evidence="6">
    <location>
        <begin position="9"/>
        <end position="88"/>
    </location>
</feature>
<dbReference type="CDD" id="cd03058">
    <property type="entry name" value="GST_N_Tau"/>
    <property type="match status" value="1"/>
</dbReference>
<dbReference type="Pfam" id="PF02798">
    <property type="entry name" value="GST_N"/>
    <property type="match status" value="1"/>
</dbReference>
<evidence type="ECO:0000256" key="1">
    <source>
        <dbReference type="ARBA" id="ARBA00009929"/>
    </source>
</evidence>
<dbReference type="GO" id="GO:0004364">
    <property type="term" value="F:glutathione transferase activity"/>
    <property type="evidence" value="ECO:0007669"/>
    <property type="project" value="UniProtKB-EC"/>
</dbReference>
<dbReference type="Gene3D" id="3.40.30.10">
    <property type="entry name" value="Glutaredoxin"/>
    <property type="match status" value="1"/>
</dbReference>
<dbReference type="PROSITE" id="PS50404">
    <property type="entry name" value="GST_NTER"/>
    <property type="match status" value="1"/>
</dbReference>
<evidence type="ECO:0000313" key="9">
    <source>
        <dbReference type="RefSeq" id="XP_027066168.1"/>
    </source>
</evidence>
<reference evidence="8" key="1">
    <citation type="journal article" date="2025" name="Foods">
        <title>Unveiling the Microbial Signatures of Arabica Coffee Cherries: Insights into Ripeness Specific Diversity, Functional Traits, and Implications for Quality and Safety.</title>
        <authorList>
            <consortium name="RefSeq"/>
            <person name="Tenea G.N."/>
            <person name="Cifuentes V."/>
            <person name="Reyes P."/>
            <person name="Cevallos-Vallejos M."/>
        </authorList>
    </citation>
    <scope>NUCLEOTIDE SEQUENCE [LARGE SCALE GENOMIC DNA]</scope>
</reference>
<evidence type="ECO:0000256" key="4">
    <source>
        <dbReference type="ARBA" id="ARBA00047960"/>
    </source>
</evidence>
<dbReference type="RefSeq" id="XP_027066168.1">
    <property type="nucleotide sequence ID" value="XM_027210367.2"/>
</dbReference>
<evidence type="ECO:0000259" key="7">
    <source>
        <dbReference type="PROSITE" id="PS50405"/>
    </source>
</evidence>
<dbReference type="InterPro" id="IPR004046">
    <property type="entry name" value="GST_C"/>
</dbReference>
<comment type="similarity">
    <text evidence="1">Belongs to the GST superfamily. HSP26 family.</text>
</comment>
<dbReference type="GeneID" id="113692031"/>
<dbReference type="InterPro" id="IPR040079">
    <property type="entry name" value="Glutathione_S-Trfase"/>
</dbReference>
<gene>
    <name evidence="9" type="primary">LOC113692031</name>
</gene>
<name>A0A6P6SJC0_COFAR</name>
<dbReference type="InterPro" id="IPR045074">
    <property type="entry name" value="GST_C_Tau"/>
</dbReference>
<dbReference type="SFLD" id="SFLDG01152">
    <property type="entry name" value="Main.3:_Omega-_and_Tau-like"/>
    <property type="match status" value="1"/>
</dbReference>
<feature type="domain" description="GST C-terminal" evidence="7">
    <location>
        <begin position="93"/>
        <end position="221"/>
    </location>
</feature>
<dbReference type="PANTHER" id="PTHR11260">
    <property type="entry name" value="GLUTATHIONE S-TRANSFERASE, GST, SUPERFAMILY, GST DOMAIN CONTAINING"/>
    <property type="match status" value="1"/>
</dbReference>
<dbReference type="Proteomes" id="UP001652660">
    <property type="component" value="Chromosome 6c"/>
</dbReference>
<protein>
    <recommendedName>
        <fullName evidence="5">Probable glutathione S-transferase</fullName>
        <ecNumber evidence="2">2.5.1.18</ecNumber>
    </recommendedName>
</protein>
<dbReference type="GO" id="GO:0005737">
    <property type="term" value="C:cytoplasm"/>
    <property type="evidence" value="ECO:0007669"/>
    <property type="project" value="TreeGrafter"/>
</dbReference>
<sequence length="244" mass="28171">MSSRGSKMEEVKLFGYWVSPFCRSVEIALNIKGIQYEYIEEDLTNKSPQLLQYNPVYKKIPVLLHNGKPIVESMVILEYIDETWKNNPILPEDPFEKARARFWANFVDQKCFPALWKTIWSTSEQYEQNKAEALERLKVLENELGGKRFFGGDSIGMVDIVANFIGFSFRTIQEALKLDVFTEDNFPKLWEWAENFANCSPVKKCLPPQDKLIANFPPAYMGKTLVSSFQSRLQLQFHPPAAAK</sequence>
<dbReference type="InterPro" id="IPR036282">
    <property type="entry name" value="Glutathione-S-Trfase_C_sf"/>
</dbReference>
<dbReference type="CDD" id="cd03185">
    <property type="entry name" value="GST_C_Tau"/>
    <property type="match status" value="1"/>
</dbReference>
<dbReference type="Pfam" id="PF00043">
    <property type="entry name" value="GST_C"/>
    <property type="match status" value="1"/>
</dbReference>
<comment type="catalytic activity">
    <reaction evidence="4">
        <text>RX + glutathione = an S-substituted glutathione + a halide anion + H(+)</text>
        <dbReference type="Rhea" id="RHEA:16437"/>
        <dbReference type="ChEBI" id="CHEBI:15378"/>
        <dbReference type="ChEBI" id="CHEBI:16042"/>
        <dbReference type="ChEBI" id="CHEBI:17792"/>
        <dbReference type="ChEBI" id="CHEBI:57925"/>
        <dbReference type="ChEBI" id="CHEBI:90779"/>
        <dbReference type="EC" id="2.5.1.18"/>
    </reaction>
</comment>
<keyword evidence="8" id="KW-1185">Reference proteome</keyword>
<dbReference type="Gene3D" id="1.20.1050.10">
    <property type="match status" value="1"/>
</dbReference>
<reference evidence="9" key="2">
    <citation type="submission" date="2025-08" db="UniProtKB">
        <authorList>
            <consortium name="RefSeq"/>
        </authorList>
    </citation>
    <scope>IDENTIFICATION</scope>
    <source>
        <tissue evidence="9">Leaves</tissue>
    </source>
</reference>
<dbReference type="InterPro" id="IPR004045">
    <property type="entry name" value="Glutathione_S-Trfase_N"/>
</dbReference>
<dbReference type="SUPFAM" id="SSF52833">
    <property type="entry name" value="Thioredoxin-like"/>
    <property type="match status" value="1"/>
</dbReference>
<dbReference type="FunFam" id="3.40.30.10:FF:000014">
    <property type="entry name" value="Tau class glutathione S-transferase"/>
    <property type="match status" value="1"/>
</dbReference>
<dbReference type="GO" id="GO:0006749">
    <property type="term" value="P:glutathione metabolic process"/>
    <property type="evidence" value="ECO:0007669"/>
    <property type="project" value="InterPro"/>
</dbReference>
<dbReference type="SFLD" id="SFLDG00358">
    <property type="entry name" value="Main_(cytGST)"/>
    <property type="match status" value="1"/>
</dbReference>
<dbReference type="InterPro" id="IPR045073">
    <property type="entry name" value="Omega/Tau-like"/>
</dbReference>
<dbReference type="PANTHER" id="PTHR11260:SF676">
    <property type="entry name" value="GLUTATHIONE S-TRANSFERASE U8"/>
    <property type="match status" value="1"/>
</dbReference>
<evidence type="ECO:0000256" key="5">
    <source>
        <dbReference type="ARBA" id="ARBA00071370"/>
    </source>
</evidence>
<dbReference type="SFLD" id="SFLDS00019">
    <property type="entry name" value="Glutathione_Transferase_(cytos"/>
    <property type="match status" value="1"/>
</dbReference>
<dbReference type="OrthoDB" id="4951845at2759"/>
<evidence type="ECO:0000313" key="8">
    <source>
        <dbReference type="Proteomes" id="UP001652660"/>
    </source>
</evidence>
<organism evidence="8 9">
    <name type="scientific">Coffea arabica</name>
    <name type="common">Arabian coffee</name>
    <dbReference type="NCBI Taxonomy" id="13443"/>
    <lineage>
        <taxon>Eukaryota</taxon>
        <taxon>Viridiplantae</taxon>
        <taxon>Streptophyta</taxon>
        <taxon>Embryophyta</taxon>
        <taxon>Tracheophyta</taxon>
        <taxon>Spermatophyta</taxon>
        <taxon>Magnoliopsida</taxon>
        <taxon>eudicotyledons</taxon>
        <taxon>Gunneridae</taxon>
        <taxon>Pentapetalae</taxon>
        <taxon>asterids</taxon>
        <taxon>lamiids</taxon>
        <taxon>Gentianales</taxon>
        <taxon>Rubiaceae</taxon>
        <taxon>Ixoroideae</taxon>
        <taxon>Gardenieae complex</taxon>
        <taxon>Bertiereae - Coffeeae clade</taxon>
        <taxon>Coffeeae</taxon>
        <taxon>Coffea</taxon>
    </lineage>
</organism>
<proteinExistence type="inferred from homology"/>
<accession>A0A6P6SJC0</accession>
<evidence type="ECO:0000259" key="6">
    <source>
        <dbReference type="PROSITE" id="PS50404"/>
    </source>
</evidence>
<dbReference type="FunFam" id="1.20.1050.10:FF:000012">
    <property type="entry name" value="Tau class glutathione S-transferase"/>
    <property type="match status" value="1"/>
</dbReference>
<evidence type="ECO:0000256" key="3">
    <source>
        <dbReference type="ARBA" id="ARBA00022679"/>
    </source>
</evidence>
<evidence type="ECO:0000256" key="2">
    <source>
        <dbReference type="ARBA" id="ARBA00012452"/>
    </source>
</evidence>
<dbReference type="AlphaFoldDB" id="A0A6P6SJC0"/>
<dbReference type="SUPFAM" id="SSF47616">
    <property type="entry name" value="GST C-terminal domain-like"/>
    <property type="match status" value="1"/>
</dbReference>
<dbReference type="InterPro" id="IPR036249">
    <property type="entry name" value="Thioredoxin-like_sf"/>
</dbReference>
<dbReference type="EC" id="2.5.1.18" evidence="2"/>
<dbReference type="InterPro" id="IPR010987">
    <property type="entry name" value="Glutathione-S-Trfase_C-like"/>
</dbReference>
<dbReference type="PROSITE" id="PS50405">
    <property type="entry name" value="GST_CTER"/>
    <property type="match status" value="1"/>
</dbReference>